<dbReference type="PRINTS" id="PR00081">
    <property type="entry name" value="GDHRDH"/>
</dbReference>
<dbReference type="InterPro" id="IPR052178">
    <property type="entry name" value="Sec_Metab_Biosynth_SDR"/>
</dbReference>
<reference evidence="4" key="1">
    <citation type="submission" date="2023-06" db="EMBL/GenBank/DDBJ databases">
        <authorList>
            <consortium name="Lawrence Berkeley National Laboratory"/>
            <person name="Ahrendt S."/>
            <person name="Sahu N."/>
            <person name="Indic B."/>
            <person name="Wong-Bajracharya J."/>
            <person name="Merenyi Z."/>
            <person name="Ke H.-M."/>
            <person name="Monk M."/>
            <person name="Kocsube S."/>
            <person name="Drula E."/>
            <person name="Lipzen A."/>
            <person name="Balint B."/>
            <person name="Henrissat B."/>
            <person name="Andreopoulos B."/>
            <person name="Martin F.M."/>
            <person name="Harder C.B."/>
            <person name="Rigling D."/>
            <person name="Ford K.L."/>
            <person name="Foster G.D."/>
            <person name="Pangilinan J."/>
            <person name="Papanicolaou A."/>
            <person name="Barry K."/>
            <person name="LaButti K."/>
            <person name="Viragh M."/>
            <person name="Koriabine M."/>
            <person name="Yan M."/>
            <person name="Riley R."/>
            <person name="Champramary S."/>
            <person name="Plett K.L."/>
            <person name="Tsai I.J."/>
            <person name="Slot J."/>
            <person name="Sipos G."/>
            <person name="Plett J."/>
            <person name="Nagy L.G."/>
            <person name="Grigoriev I.V."/>
        </authorList>
    </citation>
    <scope>NUCLEOTIDE SEQUENCE</scope>
    <source>
        <strain evidence="4">CCBAS 213</strain>
    </source>
</reference>
<dbReference type="GO" id="GO:0016491">
    <property type="term" value="F:oxidoreductase activity"/>
    <property type="evidence" value="ECO:0007669"/>
    <property type="project" value="UniProtKB-KW"/>
</dbReference>
<comment type="similarity">
    <text evidence="1">Belongs to the short-chain dehydrogenases/reductases (SDR) family.</text>
</comment>
<dbReference type="PANTHER" id="PTHR43618">
    <property type="entry name" value="7-ALPHA-HYDROXYSTEROID DEHYDROGENASE"/>
    <property type="match status" value="1"/>
</dbReference>
<proteinExistence type="inferred from homology"/>
<dbReference type="Gene3D" id="3.40.50.720">
    <property type="entry name" value="NAD(P)-binding Rossmann-like Domain"/>
    <property type="match status" value="1"/>
</dbReference>
<evidence type="ECO:0000256" key="3">
    <source>
        <dbReference type="ARBA" id="ARBA00023002"/>
    </source>
</evidence>
<keyword evidence="3" id="KW-0560">Oxidoreductase</keyword>
<dbReference type="Proteomes" id="UP001175211">
    <property type="component" value="Unassembled WGS sequence"/>
</dbReference>
<gene>
    <name evidence="4" type="ORF">EV420DRAFT_896602</name>
</gene>
<dbReference type="InterPro" id="IPR002347">
    <property type="entry name" value="SDR_fam"/>
</dbReference>
<name>A0AA39JPJ4_ARMTA</name>
<evidence type="ECO:0008006" key="6">
    <source>
        <dbReference type="Google" id="ProtNLM"/>
    </source>
</evidence>
<dbReference type="EMBL" id="JAUEPS010000046">
    <property type="protein sequence ID" value="KAK0446571.1"/>
    <property type="molecule type" value="Genomic_DNA"/>
</dbReference>
<organism evidence="4 5">
    <name type="scientific">Armillaria tabescens</name>
    <name type="common">Ringless honey mushroom</name>
    <name type="synonym">Agaricus tabescens</name>
    <dbReference type="NCBI Taxonomy" id="1929756"/>
    <lineage>
        <taxon>Eukaryota</taxon>
        <taxon>Fungi</taxon>
        <taxon>Dikarya</taxon>
        <taxon>Basidiomycota</taxon>
        <taxon>Agaricomycotina</taxon>
        <taxon>Agaricomycetes</taxon>
        <taxon>Agaricomycetidae</taxon>
        <taxon>Agaricales</taxon>
        <taxon>Marasmiineae</taxon>
        <taxon>Physalacriaceae</taxon>
        <taxon>Desarmillaria</taxon>
    </lineage>
</organism>
<evidence type="ECO:0000256" key="1">
    <source>
        <dbReference type="ARBA" id="ARBA00006484"/>
    </source>
</evidence>
<evidence type="ECO:0000313" key="4">
    <source>
        <dbReference type="EMBL" id="KAK0446571.1"/>
    </source>
</evidence>
<evidence type="ECO:0000313" key="5">
    <source>
        <dbReference type="Proteomes" id="UP001175211"/>
    </source>
</evidence>
<dbReference type="AlphaFoldDB" id="A0AA39JPJ4"/>
<keyword evidence="2" id="KW-0521">NADP</keyword>
<keyword evidence="5" id="KW-1185">Reference proteome</keyword>
<evidence type="ECO:0000256" key="2">
    <source>
        <dbReference type="ARBA" id="ARBA00022857"/>
    </source>
</evidence>
<dbReference type="GeneID" id="85367463"/>
<dbReference type="RefSeq" id="XP_060325920.1">
    <property type="nucleotide sequence ID" value="XM_060483915.1"/>
</dbReference>
<protein>
    <recommendedName>
        <fullName evidence="6">NAD(P)-binding protein</fullName>
    </recommendedName>
</protein>
<dbReference type="PANTHER" id="PTHR43618:SF8">
    <property type="entry name" value="7ALPHA-HYDROXYSTEROID DEHYDROGENASE"/>
    <property type="match status" value="1"/>
</dbReference>
<dbReference type="Pfam" id="PF13561">
    <property type="entry name" value="adh_short_C2"/>
    <property type="match status" value="1"/>
</dbReference>
<comment type="caution">
    <text evidence="4">The sequence shown here is derived from an EMBL/GenBank/DDBJ whole genome shotgun (WGS) entry which is preliminary data.</text>
</comment>
<sequence>MSSLGAKTNSAVPIGCLAYGPTKSALEKLTFVLGTSFAQRDIPIQVNAMEPGIFPSEMATPEFLDTIETEPLPGFVAPMPARRHGSDAELGMTAIYLTVSDYTNGAVLSVDGRIMLVNP</sequence>
<dbReference type="InterPro" id="IPR036291">
    <property type="entry name" value="NAD(P)-bd_dom_sf"/>
</dbReference>
<dbReference type="SUPFAM" id="SSF51735">
    <property type="entry name" value="NAD(P)-binding Rossmann-fold domains"/>
    <property type="match status" value="1"/>
</dbReference>
<accession>A0AA39JPJ4</accession>